<dbReference type="AlphaFoldDB" id="X6MCC6"/>
<protein>
    <submittedName>
        <fullName evidence="1">Uncharacterized protein</fullName>
    </submittedName>
</protein>
<name>X6MCC6_RETFI</name>
<organism evidence="1 2">
    <name type="scientific">Reticulomyxa filosa</name>
    <dbReference type="NCBI Taxonomy" id="46433"/>
    <lineage>
        <taxon>Eukaryota</taxon>
        <taxon>Sar</taxon>
        <taxon>Rhizaria</taxon>
        <taxon>Retaria</taxon>
        <taxon>Foraminifera</taxon>
        <taxon>Monothalamids</taxon>
        <taxon>Reticulomyxidae</taxon>
        <taxon>Reticulomyxa</taxon>
    </lineage>
</organism>
<evidence type="ECO:0000313" key="2">
    <source>
        <dbReference type="Proteomes" id="UP000023152"/>
    </source>
</evidence>
<sequence length="200" mass="24099">MYIYFLYFIKKKKLDWEKYIIRKKKYRKKKKKVYIKIKKKDKRKKGKKLKRKKKKRTKIIKKLIKILIFLIMFYLGAMTPKRMLVKYFFLCVCLKKIISKFTIKVGVCYHRNININVPGKTSNNATHSTQLDVISSKCILSSGLRYGRNIMIMTQSTVSQFFFTSVRLIQLLFHGLSIFRRRQHMEYTYCDPISSRLSFC</sequence>
<evidence type="ECO:0000313" key="1">
    <source>
        <dbReference type="EMBL" id="ETO11514.1"/>
    </source>
</evidence>
<comment type="caution">
    <text evidence="1">The sequence shown here is derived from an EMBL/GenBank/DDBJ whole genome shotgun (WGS) entry which is preliminary data.</text>
</comment>
<proteinExistence type="predicted"/>
<dbReference type="EMBL" id="ASPP01022386">
    <property type="protein sequence ID" value="ETO11514.1"/>
    <property type="molecule type" value="Genomic_DNA"/>
</dbReference>
<gene>
    <name evidence="1" type="ORF">RFI_25862</name>
</gene>
<accession>X6MCC6</accession>
<reference evidence="1 2" key="1">
    <citation type="journal article" date="2013" name="Curr. Biol.">
        <title>The Genome of the Foraminiferan Reticulomyxa filosa.</title>
        <authorList>
            <person name="Glockner G."/>
            <person name="Hulsmann N."/>
            <person name="Schleicher M."/>
            <person name="Noegel A.A."/>
            <person name="Eichinger L."/>
            <person name="Gallinger C."/>
            <person name="Pawlowski J."/>
            <person name="Sierra R."/>
            <person name="Euteneuer U."/>
            <person name="Pillet L."/>
            <person name="Moustafa A."/>
            <person name="Platzer M."/>
            <person name="Groth M."/>
            <person name="Szafranski K."/>
            <person name="Schliwa M."/>
        </authorList>
    </citation>
    <scope>NUCLEOTIDE SEQUENCE [LARGE SCALE GENOMIC DNA]</scope>
</reference>
<dbReference type="Proteomes" id="UP000023152">
    <property type="component" value="Unassembled WGS sequence"/>
</dbReference>
<keyword evidence="2" id="KW-1185">Reference proteome</keyword>